<dbReference type="GO" id="GO:0032267">
    <property type="term" value="F:tRNA(Ile)-lysidine synthase activity"/>
    <property type="evidence" value="ECO:0007669"/>
    <property type="project" value="UniProtKB-EC"/>
</dbReference>
<evidence type="ECO:0000313" key="10">
    <source>
        <dbReference type="EMBL" id="QRQ95302.1"/>
    </source>
</evidence>
<dbReference type="HAMAP" id="MF_01161">
    <property type="entry name" value="tRNA_Ile_lys_synt"/>
    <property type="match status" value="1"/>
</dbReference>
<evidence type="ECO:0000259" key="9">
    <source>
        <dbReference type="SMART" id="SM00977"/>
    </source>
</evidence>
<dbReference type="InterPro" id="IPR014729">
    <property type="entry name" value="Rossmann-like_a/b/a_fold"/>
</dbReference>
<dbReference type="Proteomes" id="UP000623307">
    <property type="component" value="Chromosome 2"/>
</dbReference>
<comment type="domain">
    <text evidence="8">The N-terminal region contains the highly conserved SGGXDS motif, predicted to be a P-loop motif involved in ATP binding.</text>
</comment>
<comment type="subcellular location">
    <subcellularLocation>
        <location evidence="1 8">Cytoplasm</location>
    </subcellularLocation>
</comment>
<dbReference type="CDD" id="cd01992">
    <property type="entry name" value="TilS_N"/>
    <property type="match status" value="1"/>
</dbReference>
<keyword evidence="6 8" id="KW-0067">ATP-binding</keyword>
<dbReference type="InterPro" id="IPR012795">
    <property type="entry name" value="tRNA_Ile_lys_synt_N"/>
</dbReference>
<evidence type="ECO:0000256" key="2">
    <source>
        <dbReference type="ARBA" id="ARBA00022490"/>
    </source>
</evidence>
<organism evidence="10 11">
    <name type="scientific">Cupriavidus oxalaticus</name>
    <dbReference type="NCBI Taxonomy" id="96344"/>
    <lineage>
        <taxon>Bacteria</taxon>
        <taxon>Pseudomonadati</taxon>
        <taxon>Pseudomonadota</taxon>
        <taxon>Betaproteobacteria</taxon>
        <taxon>Burkholderiales</taxon>
        <taxon>Burkholderiaceae</taxon>
        <taxon>Cupriavidus</taxon>
    </lineage>
</organism>
<evidence type="ECO:0000256" key="6">
    <source>
        <dbReference type="ARBA" id="ARBA00022840"/>
    </source>
</evidence>
<proteinExistence type="inferred from homology"/>
<dbReference type="EC" id="6.3.4.19" evidence="8"/>
<keyword evidence="2 8" id="KW-0963">Cytoplasm</keyword>
<evidence type="ECO:0000256" key="7">
    <source>
        <dbReference type="ARBA" id="ARBA00048539"/>
    </source>
</evidence>
<keyword evidence="3 8" id="KW-0436">Ligase</keyword>
<evidence type="ECO:0000256" key="3">
    <source>
        <dbReference type="ARBA" id="ARBA00022598"/>
    </source>
</evidence>
<dbReference type="PANTHER" id="PTHR43033:SF1">
    <property type="entry name" value="TRNA(ILE)-LYSIDINE SYNTHASE-RELATED"/>
    <property type="match status" value="1"/>
</dbReference>
<reference evidence="10 11" key="1">
    <citation type="submission" date="2021-02" db="EMBL/GenBank/DDBJ databases">
        <title>Complete Genome Sequence of Cupriavidus oxalaticus Strain Ox1, a Soil Oxalate-Degrading Species.</title>
        <authorList>
            <person name="Palmieri F."/>
            <person name="Udriet P."/>
            <person name="Deuasquier M."/>
            <person name="Beaudoing E."/>
            <person name="Johnson S.L."/>
            <person name="Davenport K.W."/>
            <person name="Chain P.S."/>
            <person name="Bindschedler S."/>
            <person name="Junier P."/>
        </authorList>
    </citation>
    <scope>NUCLEOTIDE SEQUENCE [LARGE SCALE GENOMIC DNA]</scope>
    <source>
        <strain evidence="10 11">Ox1</strain>
    </source>
</reference>
<dbReference type="InterPro" id="IPR012094">
    <property type="entry name" value="tRNA_Ile_lys_synt"/>
</dbReference>
<dbReference type="InterPro" id="IPR012796">
    <property type="entry name" value="Lysidine-tRNA-synth_C"/>
</dbReference>
<dbReference type="Gene3D" id="3.40.50.620">
    <property type="entry name" value="HUPs"/>
    <property type="match status" value="1"/>
</dbReference>
<dbReference type="PANTHER" id="PTHR43033">
    <property type="entry name" value="TRNA(ILE)-LYSIDINE SYNTHASE-RELATED"/>
    <property type="match status" value="1"/>
</dbReference>
<comment type="function">
    <text evidence="8">Ligates lysine onto the cytidine present at position 34 of the AUA codon-specific tRNA(Ile) that contains the anticodon CAU, in an ATP-dependent manner. Cytidine is converted to lysidine, thus changing the amino acid specificity of the tRNA from methionine to isoleucine.</text>
</comment>
<comment type="catalytic activity">
    <reaction evidence="7 8">
        <text>cytidine(34) in tRNA(Ile2) + L-lysine + ATP = lysidine(34) in tRNA(Ile2) + AMP + diphosphate + H(+)</text>
        <dbReference type="Rhea" id="RHEA:43744"/>
        <dbReference type="Rhea" id="RHEA-COMP:10625"/>
        <dbReference type="Rhea" id="RHEA-COMP:10670"/>
        <dbReference type="ChEBI" id="CHEBI:15378"/>
        <dbReference type="ChEBI" id="CHEBI:30616"/>
        <dbReference type="ChEBI" id="CHEBI:32551"/>
        <dbReference type="ChEBI" id="CHEBI:33019"/>
        <dbReference type="ChEBI" id="CHEBI:82748"/>
        <dbReference type="ChEBI" id="CHEBI:83665"/>
        <dbReference type="ChEBI" id="CHEBI:456215"/>
        <dbReference type="EC" id="6.3.4.19"/>
    </reaction>
</comment>
<dbReference type="Pfam" id="PF11734">
    <property type="entry name" value="TilS_C"/>
    <property type="match status" value="1"/>
</dbReference>
<dbReference type="InterPro" id="IPR011063">
    <property type="entry name" value="TilS/TtcA_N"/>
</dbReference>
<keyword evidence="5 8" id="KW-0547">Nucleotide-binding</keyword>
<dbReference type="NCBIfam" id="TIGR02432">
    <property type="entry name" value="lysidine_TilS_N"/>
    <property type="match status" value="1"/>
</dbReference>
<comment type="similarity">
    <text evidence="8">Belongs to the tRNA(Ile)-lysidine synthase family.</text>
</comment>
<sequence length="479" mass="51092">MASSRKPAPRNDPSARLTDKVAQALQGGAAFVVSGDGAPVIAVALSGGRDSVALLHAACAATQGTAARVVALHVHHGLQDAADDWDRFCEALCAQWQVGYFVRRVAVRQAAGEGVEAAARRARYAALAAMCADSGARLLLFAHHQDDQVETVLLRLFRGAGVAGMAGMPAMRPLDAHGGVMLLRPWLAVGRDEIDAYCGANALRWIDDPSNADARYARNALRAHLPALVSAFPALHANVVQAAAHFAQAGDLIDQLAAAAMAQLAHPGRDADTLAELDLAGLRALPAAQADAVLRLWLRDLGARAPSTARLAAMRAQLVAHEGGEPAIAHDGLVLRRFRDRVLACTPPPAQPPQAVSLDWRGEDRIVVPAWRGELRFYRDDSFGVPEAVLRQPLRLAPRAGGERLVLRPGGPARALKQACQEAGIPAWRRAWLPLLWAGDTLVLAAGLGMHRRWPAEAAAPRWRVEWHAQPPQVPGAPR</sequence>
<gene>
    <name evidence="8 10" type="primary">tilS</name>
    <name evidence="10" type="ORF">JTE92_17740</name>
</gene>
<name>A0ABX7HZD2_9BURK</name>
<feature type="domain" description="Lysidine-tRNA(Ile) synthetase C-terminal" evidence="9">
    <location>
        <begin position="394"/>
        <end position="467"/>
    </location>
</feature>
<evidence type="ECO:0000256" key="8">
    <source>
        <dbReference type="HAMAP-Rule" id="MF_01161"/>
    </source>
</evidence>
<evidence type="ECO:0000256" key="1">
    <source>
        <dbReference type="ARBA" id="ARBA00004496"/>
    </source>
</evidence>
<dbReference type="GeneID" id="303491397"/>
<dbReference type="SUPFAM" id="SSF52402">
    <property type="entry name" value="Adenine nucleotide alpha hydrolases-like"/>
    <property type="match status" value="1"/>
</dbReference>
<evidence type="ECO:0000313" key="11">
    <source>
        <dbReference type="Proteomes" id="UP000623307"/>
    </source>
</evidence>
<dbReference type="InterPro" id="IPR015262">
    <property type="entry name" value="tRNA_Ile_lys_synt_subst-bd"/>
</dbReference>
<dbReference type="SUPFAM" id="SSF82829">
    <property type="entry name" value="MesJ substrate recognition domain-like"/>
    <property type="match status" value="1"/>
</dbReference>
<evidence type="ECO:0000256" key="4">
    <source>
        <dbReference type="ARBA" id="ARBA00022694"/>
    </source>
</evidence>
<protein>
    <recommendedName>
        <fullName evidence="8">tRNA(Ile)-lysidine synthase</fullName>
        <ecNumber evidence="8">6.3.4.19</ecNumber>
    </recommendedName>
    <alternativeName>
        <fullName evidence="8">tRNA(Ile)-2-lysyl-cytidine synthase</fullName>
    </alternativeName>
    <alternativeName>
        <fullName evidence="8">tRNA(Ile)-lysidine synthetase</fullName>
    </alternativeName>
</protein>
<dbReference type="SMART" id="SM00977">
    <property type="entry name" value="TilS_C"/>
    <property type="match status" value="1"/>
</dbReference>
<evidence type="ECO:0000256" key="5">
    <source>
        <dbReference type="ARBA" id="ARBA00022741"/>
    </source>
</evidence>
<accession>A0ABX7HZD2</accession>
<dbReference type="SUPFAM" id="SSF56037">
    <property type="entry name" value="PheT/TilS domain"/>
    <property type="match status" value="1"/>
</dbReference>
<dbReference type="EMBL" id="CP069812">
    <property type="protein sequence ID" value="QRQ95302.1"/>
    <property type="molecule type" value="Genomic_DNA"/>
</dbReference>
<keyword evidence="11" id="KW-1185">Reference proteome</keyword>
<dbReference type="Gene3D" id="1.20.59.20">
    <property type="match status" value="1"/>
</dbReference>
<dbReference type="Pfam" id="PF09179">
    <property type="entry name" value="TilS"/>
    <property type="match status" value="1"/>
</dbReference>
<feature type="binding site" evidence="8">
    <location>
        <begin position="46"/>
        <end position="51"/>
    </location>
    <ligand>
        <name>ATP</name>
        <dbReference type="ChEBI" id="CHEBI:30616"/>
    </ligand>
</feature>
<dbReference type="Pfam" id="PF01171">
    <property type="entry name" value="ATP_bind_3"/>
    <property type="match status" value="1"/>
</dbReference>
<dbReference type="RefSeq" id="WP_174544853.1">
    <property type="nucleotide sequence ID" value="NZ_CP069810.1"/>
</dbReference>
<dbReference type="NCBIfam" id="TIGR02433">
    <property type="entry name" value="lysidine_TilS_C"/>
    <property type="match status" value="1"/>
</dbReference>
<keyword evidence="4 8" id="KW-0819">tRNA processing</keyword>